<dbReference type="PANTHER" id="PTHR14043">
    <property type="entry name" value="CCAAT DISPLACEMENT PROTEIN-RELATED"/>
    <property type="match status" value="1"/>
</dbReference>
<protein>
    <recommendedName>
        <fullName evidence="2">Cux N-terminal domain-containing protein</fullName>
    </recommendedName>
</protein>
<dbReference type="eggNOG" id="KOG0963">
    <property type="taxonomic scope" value="Eukaryota"/>
</dbReference>
<evidence type="ECO:0000259" key="2">
    <source>
        <dbReference type="Pfam" id="PF25398"/>
    </source>
</evidence>
<dbReference type="STRING" id="2903.R1CF14"/>
<dbReference type="HOGENOM" id="CLU_1734905_0_0_1"/>
<reference evidence="3" key="2">
    <citation type="submission" date="2024-10" db="UniProtKB">
        <authorList>
            <consortium name="EnsemblProtists"/>
        </authorList>
    </citation>
    <scope>IDENTIFICATION</scope>
</reference>
<evidence type="ECO:0000313" key="3">
    <source>
        <dbReference type="EnsemblProtists" id="EOD20997"/>
    </source>
</evidence>
<dbReference type="KEGG" id="ehx:EMIHUDRAFT_208080"/>
<feature type="domain" description="Cux N-terminal" evidence="2">
    <location>
        <begin position="4"/>
        <end position="113"/>
    </location>
</feature>
<keyword evidence="4" id="KW-1185">Reference proteome</keyword>
<dbReference type="PANTHER" id="PTHR14043:SF2">
    <property type="entry name" value="HOMEOBOX PROTEIN CUT"/>
    <property type="match status" value="1"/>
</dbReference>
<evidence type="ECO:0000256" key="1">
    <source>
        <dbReference type="ARBA" id="ARBA00023054"/>
    </source>
</evidence>
<reference evidence="4" key="1">
    <citation type="journal article" date="2013" name="Nature">
        <title>Pan genome of the phytoplankton Emiliania underpins its global distribution.</title>
        <authorList>
            <person name="Read B.A."/>
            <person name="Kegel J."/>
            <person name="Klute M.J."/>
            <person name="Kuo A."/>
            <person name="Lefebvre S.C."/>
            <person name="Maumus F."/>
            <person name="Mayer C."/>
            <person name="Miller J."/>
            <person name="Monier A."/>
            <person name="Salamov A."/>
            <person name="Young J."/>
            <person name="Aguilar M."/>
            <person name="Claverie J.M."/>
            <person name="Frickenhaus S."/>
            <person name="Gonzalez K."/>
            <person name="Herman E.K."/>
            <person name="Lin Y.C."/>
            <person name="Napier J."/>
            <person name="Ogata H."/>
            <person name="Sarno A.F."/>
            <person name="Shmutz J."/>
            <person name="Schroeder D."/>
            <person name="de Vargas C."/>
            <person name="Verret F."/>
            <person name="von Dassow P."/>
            <person name="Valentin K."/>
            <person name="Van de Peer Y."/>
            <person name="Wheeler G."/>
            <person name="Dacks J.B."/>
            <person name="Delwiche C.F."/>
            <person name="Dyhrman S.T."/>
            <person name="Glockner G."/>
            <person name="John U."/>
            <person name="Richards T."/>
            <person name="Worden A.Z."/>
            <person name="Zhang X."/>
            <person name="Grigoriev I.V."/>
            <person name="Allen A.E."/>
            <person name="Bidle K."/>
            <person name="Borodovsky M."/>
            <person name="Bowler C."/>
            <person name="Brownlee C."/>
            <person name="Cock J.M."/>
            <person name="Elias M."/>
            <person name="Gladyshev V.N."/>
            <person name="Groth M."/>
            <person name="Guda C."/>
            <person name="Hadaegh A."/>
            <person name="Iglesias-Rodriguez M.D."/>
            <person name="Jenkins J."/>
            <person name="Jones B.M."/>
            <person name="Lawson T."/>
            <person name="Leese F."/>
            <person name="Lindquist E."/>
            <person name="Lobanov A."/>
            <person name="Lomsadze A."/>
            <person name="Malik S.B."/>
            <person name="Marsh M.E."/>
            <person name="Mackinder L."/>
            <person name="Mock T."/>
            <person name="Mueller-Roeber B."/>
            <person name="Pagarete A."/>
            <person name="Parker M."/>
            <person name="Probert I."/>
            <person name="Quesneville H."/>
            <person name="Raines C."/>
            <person name="Rensing S.A."/>
            <person name="Riano-Pachon D.M."/>
            <person name="Richier S."/>
            <person name="Rokitta S."/>
            <person name="Shiraiwa Y."/>
            <person name="Soanes D.M."/>
            <person name="van der Giezen M."/>
            <person name="Wahlund T.M."/>
            <person name="Williams B."/>
            <person name="Wilson W."/>
            <person name="Wolfe G."/>
            <person name="Wurch L.L."/>
        </authorList>
    </citation>
    <scope>NUCLEOTIDE SEQUENCE</scope>
</reference>
<organism evidence="3 4">
    <name type="scientific">Emiliania huxleyi (strain CCMP1516)</name>
    <dbReference type="NCBI Taxonomy" id="280463"/>
    <lineage>
        <taxon>Eukaryota</taxon>
        <taxon>Haptista</taxon>
        <taxon>Haptophyta</taxon>
        <taxon>Prymnesiophyceae</taxon>
        <taxon>Isochrysidales</taxon>
        <taxon>Noelaerhabdaceae</taxon>
        <taxon>Emiliania</taxon>
    </lineage>
</organism>
<dbReference type="Proteomes" id="UP000013827">
    <property type="component" value="Unassembled WGS sequence"/>
</dbReference>
<dbReference type="Pfam" id="PF25398">
    <property type="entry name" value="CUX1_N"/>
    <property type="match status" value="1"/>
</dbReference>
<accession>A0A0D3JBW2</accession>
<dbReference type="GeneID" id="17266623"/>
<name>A0A0D3JBW2_EMIH1</name>
<dbReference type="PaxDb" id="2903-EOD20997"/>
<sequence>MEEGPSLELCIAVWAEVGLSAERHATLDNQAISISDNRQDSAVGREALKDVIKDFRDTPAEERPRRIGVLIKAFQAEVDALTRRQAFAEDAFLNLYRPLADAPDPHASLLAAAAEIGRLRPEAAAAAAAAEGLRRELAHIDATGGGDGENE</sequence>
<evidence type="ECO:0000313" key="4">
    <source>
        <dbReference type="Proteomes" id="UP000013827"/>
    </source>
</evidence>
<dbReference type="InterPro" id="IPR057476">
    <property type="entry name" value="Cux_N"/>
</dbReference>
<proteinExistence type="predicted"/>
<dbReference type="EnsemblProtists" id="EOD20997">
    <property type="protein sequence ID" value="EOD20997"/>
    <property type="gene ID" value="EMIHUDRAFT_208080"/>
</dbReference>
<keyword evidence="1" id="KW-0175">Coiled coil</keyword>
<dbReference type="AlphaFoldDB" id="A0A0D3JBW2"/>
<dbReference type="RefSeq" id="XP_005773426.1">
    <property type="nucleotide sequence ID" value="XM_005773369.1"/>
</dbReference>